<accession>A0A7S0D9U7</accession>
<dbReference type="GO" id="GO:0005524">
    <property type="term" value="F:ATP binding"/>
    <property type="evidence" value="ECO:0007669"/>
    <property type="project" value="UniProtKB-UniRule"/>
</dbReference>
<evidence type="ECO:0000256" key="4">
    <source>
        <dbReference type="ARBA" id="ARBA00022741"/>
    </source>
</evidence>
<dbReference type="FunFam" id="1.10.510.10:FF:000785">
    <property type="entry name" value="CMGC/CDK/CDK8 protein kinase"/>
    <property type="match status" value="1"/>
</dbReference>
<evidence type="ECO:0000256" key="8">
    <source>
        <dbReference type="ARBA" id="ARBA00048367"/>
    </source>
</evidence>
<dbReference type="PROSITE" id="PS50011">
    <property type="entry name" value="PROTEIN_KINASE_DOM"/>
    <property type="match status" value="1"/>
</dbReference>
<dbReference type="GO" id="GO:0016592">
    <property type="term" value="C:mediator complex"/>
    <property type="evidence" value="ECO:0007669"/>
    <property type="project" value="TreeGrafter"/>
</dbReference>
<keyword evidence="6 10" id="KW-0067">ATP-binding</keyword>
<dbReference type="PROSITE" id="PS00108">
    <property type="entry name" value="PROTEIN_KINASE_ST"/>
    <property type="match status" value="1"/>
</dbReference>
<dbReference type="Gene3D" id="1.10.510.10">
    <property type="entry name" value="Transferase(Phosphotransferase) domain 1"/>
    <property type="match status" value="1"/>
</dbReference>
<proteinExistence type="inferred from homology"/>
<feature type="binding site" evidence="10">
    <location>
        <position position="38"/>
    </location>
    <ligand>
        <name>ATP</name>
        <dbReference type="ChEBI" id="CHEBI:30616"/>
    </ligand>
</feature>
<evidence type="ECO:0000256" key="3">
    <source>
        <dbReference type="ARBA" id="ARBA00022679"/>
    </source>
</evidence>
<comment type="catalytic activity">
    <reaction evidence="9">
        <text>[DNA-directed RNA polymerase] + ATP = phospho-[DNA-directed RNA polymerase] + ADP + H(+)</text>
        <dbReference type="Rhea" id="RHEA:10216"/>
        <dbReference type="Rhea" id="RHEA-COMP:11321"/>
        <dbReference type="Rhea" id="RHEA-COMP:11322"/>
        <dbReference type="ChEBI" id="CHEBI:15378"/>
        <dbReference type="ChEBI" id="CHEBI:30616"/>
        <dbReference type="ChEBI" id="CHEBI:43176"/>
        <dbReference type="ChEBI" id="CHEBI:68546"/>
        <dbReference type="ChEBI" id="CHEBI:456216"/>
        <dbReference type="EC" id="2.7.11.23"/>
    </reaction>
</comment>
<evidence type="ECO:0000256" key="9">
    <source>
        <dbReference type="ARBA" id="ARBA00049280"/>
    </source>
</evidence>
<gene>
    <name evidence="14" type="ORF">MSP1401_LOCUS10576</name>
</gene>
<evidence type="ECO:0000256" key="11">
    <source>
        <dbReference type="RuleBase" id="RU000304"/>
    </source>
</evidence>
<feature type="region of interest" description="Disordered" evidence="12">
    <location>
        <begin position="320"/>
        <end position="393"/>
    </location>
</feature>
<dbReference type="Pfam" id="PF00069">
    <property type="entry name" value="Pkinase"/>
    <property type="match status" value="1"/>
</dbReference>
<protein>
    <recommendedName>
        <fullName evidence="13">Protein kinase domain-containing protein</fullName>
    </recommendedName>
</protein>
<name>A0A7S0D9U7_MICPS</name>
<dbReference type="SUPFAM" id="SSF56112">
    <property type="entry name" value="Protein kinase-like (PK-like)"/>
    <property type="match status" value="1"/>
</dbReference>
<dbReference type="PANTHER" id="PTHR24056">
    <property type="entry name" value="CELL DIVISION PROTEIN KINASE"/>
    <property type="match status" value="1"/>
</dbReference>
<evidence type="ECO:0000256" key="6">
    <source>
        <dbReference type="ARBA" id="ARBA00022840"/>
    </source>
</evidence>
<feature type="domain" description="Protein kinase" evidence="13">
    <location>
        <begin position="10"/>
        <end position="333"/>
    </location>
</feature>
<comment type="catalytic activity">
    <reaction evidence="8">
        <text>L-seryl-[protein] + ATP = O-phospho-L-seryl-[protein] + ADP + H(+)</text>
        <dbReference type="Rhea" id="RHEA:17989"/>
        <dbReference type="Rhea" id="RHEA-COMP:9863"/>
        <dbReference type="Rhea" id="RHEA-COMP:11604"/>
        <dbReference type="ChEBI" id="CHEBI:15378"/>
        <dbReference type="ChEBI" id="CHEBI:29999"/>
        <dbReference type="ChEBI" id="CHEBI:30616"/>
        <dbReference type="ChEBI" id="CHEBI:83421"/>
        <dbReference type="ChEBI" id="CHEBI:456216"/>
        <dbReference type="EC" id="2.7.11.22"/>
    </reaction>
</comment>
<evidence type="ECO:0000259" key="13">
    <source>
        <dbReference type="PROSITE" id="PS50011"/>
    </source>
</evidence>
<evidence type="ECO:0000256" key="7">
    <source>
        <dbReference type="ARBA" id="ARBA00047811"/>
    </source>
</evidence>
<sequence>MATTAGDELYRVVGQIGEGAFGLVHYARGPQNRVCAIKTFKTSPKDPPVVPAPTIREVYLLRELKHENVLNLLHVQVNHAELALSLVFDYAEYDLNRVIRHHRDTRRGAPIPGKMVKSIAWQILRGLTYVHAKRVAHRDLKPENILIMGDGVERGLIKIADFGLARKIDTLARPLDENGPVVTLWYRAPELLLGAKHYDEKIDAWAAGAIFGELANLAPLFRGVEEAPHAGARRDMYERSQLEKIFAVLGVPHDVKEKDKDDAFWPELTSHPFWPRVVDAGLTNETPNQKVGFPRRLAENPKHVSLVNLLRKLCRYDPSTRPSAETALTHPYFAETPLPSRNALDPGAEKPETYPQRKIKSAEKFGGGDGAARESEAGESMRGPAPRGAAGAAALNAVRSYGDLRR</sequence>
<evidence type="ECO:0000256" key="2">
    <source>
        <dbReference type="ARBA" id="ARBA00022527"/>
    </source>
</evidence>
<keyword evidence="3" id="KW-0808">Transferase</keyword>
<evidence type="ECO:0000313" key="14">
    <source>
        <dbReference type="EMBL" id="CAD8448359.1"/>
    </source>
</evidence>
<dbReference type="InterPro" id="IPR011009">
    <property type="entry name" value="Kinase-like_dom_sf"/>
</dbReference>
<keyword evidence="5" id="KW-0418">Kinase</keyword>
<dbReference type="InterPro" id="IPR000719">
    <property type="entry name" value="Prot_kinase_dom"/>
</dbReference>
<dbReference type="InterPro" id="IPR050108">
    <property type="entry name" value="CDK"/>
</dbReference>
<evidence type="ECO:0000256" key="10">
    <source>
        <dbReference type="PROSITE-ProRule" id="PRU10141"/>
    </source>
</evidence>
<dbReference type="Gene3D" id="3.30.200.20">
    <property type="entry name" value="Phosphorylase Kinase, domain 1"/>
    <property type="match status" value="1"/>
</dbReference>
<evidence type="ECO:0000256" key="5">
    <source>
        <dbReference type="ARBA" id="ARBA00022777"/>
    </source>
</evidence>
<dbReference type="InterPro" id="IPR017441">
    <property type="entry name" value="Protein_kinase_ATP_BS"/>
</dbReference>
<dbReference type="PANTHER" id="PTHR24056:SF495">
    <property type="entry name" value="CYCLIN-DEPENDENT KINASE 8-RELATED"/>
    <property type="match status" value="1"/>
</dbReference>
<keyword evidence="4 10" id="KW-0547">Nucleotide-binding</keyword>
<organism evidence="14">
    <name type="scientific">Micromonas pusilla</name>
    <name type="common">Picoplanktonic green alga</name>
    <name type="synonym">Chromulina pusilla</name>
    <dbReference type="NCBI Taxonomy" id="38833"/>
    <lineage>
        <taxon>Eukaryota</taxon>
        <taxon>Viridiplantae</taxon>
        <taxon>Chlorophyta</taxon>
        <taxon>Mamiellophyceae</taxon>
        <taxon>Mamiellales</taxon>
        <taxon>Mamiellaceae</taxon>
        <taxon>Micromonas</taxon>
    </lineage>
</organism>
<comment type="catalytic activity">
    <reaction evidence="7">
        <text>L-threonyl-[protein] + ATP = O-phospho-L-threonyl-[protein] + ADP + H(+)</text>
        <dbReference type="Rhea" id="RHEA:46608"/>
        <dbReference type="Rhea" id="RHEA-COMP:11060"/>
        <dbReference type="Rhea" id="RHEA-COMP:11605"/>
        <dbReference type="ChEBI" id="CHEBI:15378"/>
        <dbReference type="ChEBI" id="CHEBI:30013"/>
        <dbReference type="ChEBI" id="CHEBI:30616"/>
        <dbReference type="ChEBI" id="CHEBI:61977"/>
        <dbReference type="ChEBI" id="CHEBI:456216"/>
        <dbReference type="EC" id="2.7.11.22"/>
    </reaction>
</comment>
<dbReference type="InterPro" id="IPR008271">
    <property type="entry name" value="Ser/Thr_kinase_AS"/>
</dbReference>
<feature type="compositionally biased region" description="Low complexity" evidence="12">
    <location>
        <begin position="382"/>
        <end position="393"/>
    </location>
</feature>
<dbReference type="AlphaFoldDB" id="A0A7S0D9U7"/>
<dbReference type="GO" id="GO:0008353">
    <property type="term" value="F:RNA polymerase II CTD heptapeptide repeat kinase activity"/>
    <property type="evidence" value="ECO:0007669"/>
    <property type="project" value="UniProtKB-EC"/>
</dbReference>
<comment type="similarity">
    <text evidence="1">Belongs to the protein kinase superfamily. CMGC Ser/Thr protein kinase family. CDC2/CDKX subfamily.</text>
</comment>
<dbReference type="PROSITE" id="PS00107">
    <property type="entry name" value="PROTEIN_KINASE_ATP"/>
    <property type="match status" value="1"/>
</dbReference>
<dbReference type="SMART" id="SM00220">
    <property type="entry name" value="S_TKc"/>
    <property type="match status" value="1"/>
</dbReference>
<dbReference type="GO" id="GO:0004693">
    <property type="term" value="F:cyclin-dependent protein serine/threonine kinase activity"/>
    <property type="evidence" value="ECO:0007669"/>
    <property type="project" value="UniProtKB-EC"/>
</dbReference>
<evidence type="ECO:0000256" key="1">
    <source>
        <dbReference type="ARBA" id="ARBA00006485"/>
    </source>
</evidence>
<keyword evidence="2 11" id="KW-0723">Serine/threonine-protein kinase</keyword>
<reference evidence="14" key="1">
    <citation type="submission" date="2021-01" db="EMBL/GenBank/DDBJ databases">
        <authorList>
            <person name="Corre E."/>
            <person name="Pelletier E."/>
            <person name="Niang G."/>
            <person name="Scheremetjew M."/>
            <person name="Finn R."/>
            <person name="Kale V."/>
            <person name="Holt S."/>
            <person name="Cochrane G."/>
            <person name="Meng A."/>
            <person name="Brown T."/>
            <person name="Cohen L."/>
        </authorList>
    </citation>
    <scope>NUCLEOTIDE SEQUENCE</scope>
    <source>
        <strain evidence="14">CCAC1681</strain>
    </source>
</reference>
<dbReference type="EMBL" id="HBEN01012712">
    <property type="protein sequence ID" value="CAD8448359.1"/>
    <property type="molecule type" value="Transcribed_RNA"/>
</dbReference>
<evidence type="ECO:0000256" key="12">
    <source>
        <dbReference type="SAM" id="MobiDB-lite"/>
    </source>
</evidence>